<dbReference type="Proteomes" id="UP001296104">
    <property type="component" value="Unassembled WGS sequence"/>
</dbReference>
<gene>
    <name evidence="5" type="ORF">LECACI_7A000935</name>
</gene>
<dbReference type="GO" id="GO:0016616">
    <property type="term" value="F:oxidoreductase activity, acting on the CH-OH group of donors, NAD or NADP as acceptor"/>
    <property type="evidence" value="ECO:0007669"/>
    <property type="project" value="InterPro"/>
</dbReference>
<evidence type="ECO:0000256" key="2">
    <source>
        <dbReference type="PIRNR" id="PIRNR000124"/>
    </source>
</evidence>
<accession>A0AAI9E6T4</accession>
<dbReference type="Pfam" id="PF00984">
    <property type="entry name" value="UDPG_MGDP_dh"/>
    <property type="match status" value="1"/>
</dbReference>
<name>A0AAI9E6T4_9PEZI</name>
<dbReference type="InterPro" id="IPR001732">
    <property type="entry name" value="UDP-Glc/GDP-Man_DH_N"/>
</dbReference>
<dbReference type="GO" id="GO:0051287">
    <property type="term" value="F:NAD binding"/>
    <property type="evidence" value="ECO:0007669"/>
    <property type="project" value="InterPro"/>
</dbReference>
<dbReference type="PIRSF" id="PIRSF000124">
    <property type="entry name" value="UDPglc_GDPman_dh"/>
    <property type="match status" value="1"/>
</dbReference>
<dbReference type="InterPro" id="IPR036291">
    <property type="entry name" value="NAD(P)-bd_dom_sf"/>
</dbReference>
<protein>
    <submittedName>
        <fullName evidence="5">UDP-glucose dehydrogenase UDP- c dehydrogenase</fullName>
    </submittedName>
</protein>
<evidence type="ECO:0000259" key="3">
    <source>
        <dbReference type="Pfam" id="PF00984"/>
    </source>
</evidence>
<dbReference type="InterPro" id="IPR008927">
    <property type="entry name" value="6-PGluconate_DH-like_C_sf"/>
</dbReference>
<feature type="domain" description="UDP-glucose/GDP-mannose dehydrogenase N-terminal" evidence="4">
    <location>
        <begin position="78"/>
        <end position="232"/>
    </location>
</feature>
<organism evidence="5 6">
    <name type="scientific">Lecanosticta acicola</name>
    <dbReference type="NCBI Taxonomy" id="111012"/>
    <lineage>
        <taxon>Eukaryota</taxon>
        <taxon>Fungi</taxon>
        <taxon>Dikarya</taxon>
        <taxon>Ascomycota</taxon>
        <taxon>Pezizomycotina</taxon>
        <taxon>Dothideomycetes</taxon>
        <taxon>Dothideomycetidae</taxon>
        <taxon>Mycosphaerellales</taxon>
        <taxon>Mycosphaerellaceae</taxon>
        <taxon>Lecanosticta</taxon>
    </lineage>
</organism>
<dbReference type="SUPFAM" id="SSF48179">
    <property type="entry name" value="6-phosphogluconate dehydrogenase C-terminal domain-like"/>
    <property type="match status" value="1"/>
</dbReference>
<dbReference type="Gene3D" id="3.40.50.720">
    <property type="entry name" value="NAD(P)-binding Rossmann-like Domain"/>
    <property type="match status" value="2"/>
</dbReference>
<dbReference type="GO" id="GO:0016628">
    <property type="term" value="F:oxidoreductase activity, acting on the CH-CH group of donors, NAD or NADP as acceptor"/>
    <property type="evidence" value="ECO:0007669"/>
    <property type="project" value="InterPro"/>
</dbReference>
<dbReference type="SUPFAM" id="SSF51735">
    <property type="entry name" value="NAD(P)-binding Rossmann-fold domains"/>
    <property type="match status" value="1"/>
</dbReference>
<dbReference type="NCBIfam" id="TIGR03026">
    <property type="entry name" value="NDP-sugDHase"/>
    <property type="match status" value="1"/>
</dbReference>
<sequence length="474" mass="52036">MTTLTSTSPVAAWDSTRRKSCFATLPGGHYPASRESWVTIAAPESPQETPPENVATQVNETTYFDTPLKTLEAVPDVTVAVIGTGYVGLHLVETFSRAYDVIAFDVSEQRIQEVQLRVGKNVTCTSDPTSLAEATHFLVSVSTVVKQHQRTIDISCIQMAIETITTYARPGSTVVIESSVAVGMTRDLLAPLLRSKSLLCGMSPERVDPGRTFPAYESIPKIISGLDEASLSSIRELYSRVFENLVPVSKPEVAEMTKLYENCQRMMCIAFANEMADACGSLSRSLSEKSLTGEEVDIVPWEVASAAATKPFGYQPYTPSLGVGGHCIPVNPYYLLSNAQFPLLEACTKRMEERPARIGDRIMASLSSKVDRRPRILIVGLGFKQGQSVLSNSPGKALAVHLLSTYDAWVEFADPLVRQNAVPFLPRFDDHQWSISSLQSFDAILVAVEQPGYDYSLLDSLPAQGTYVEWFCRR</sequence>
<dbReference type="SUPFAM" id="SSF52413">
    <property type="entry name" value="UDP-glucose/GDP-mannose dehydrogenase C-terminal domain"/>
    <property type="match status" value="1"/>
</dbReference>
<keyword evidence="6" id="KW-1185">Reference proteome</keyword>
<feature type="domain" description="UDP-glucose/GDP-mannose dehydrogenase dimerisation" evidence="3">
    <location>
        <begin position="253"/>
        <end position="340"/>
    </location>
</feature>
<dbReference type="PANTHER" id="PTHR43491:SF2">
    <property type="entry name" value="UDP-N-ACETYL-D-MANNOSAMINE DEHYDROGENASE"/>
    <property type="match status" value="1"/>
</dbReference>
<dbReference type="PIRSF" id="PIRSF500136">
    <property type="entry name" value="UDP_ManNAc_DH"/>
    <property type="match status" value="1"/>
</dbReference>
<proteinExistence type="inferred from homology"/>
<dbReference type="EMBL" id="CAVMBE010000003">
    <property type="protein sequence ID" value="CAK3805818.1"/>
    <property type="molecule type" value="Genomic_DNA"/>
</dbReference>
<dbReference type="PANTHER" id="PTHR43491">
    <property type="entry name" value="UDP-N-ACETYL-D-MANNOSAMINE DEHYDROGENASE"/>
    <property type="match status" value="1"/>
</dbReference>
<evidence type="ECO:0000259" key="4">
    <source>
        <dbReference type="Pfam" id="PF03721"/>
    </source>
</evidence>
<evidence type="ECO:0000313" key="6">
    <source>
        <dbReference type="Proteomes" id="UP001296104"/>
    </source>
</evidence>
<comment type="caution">
    <text evidence="5">The sequence shown here is derived from an EMBL/GenBank/DDBJ whole genome shotgun (WGS) entry which is preliminary data.</text>
</comment>
<comment type="similarity">
    <text evidence="1 2">Belongs to the UDP-glucose/GDP-mannose dehydrogenase family.</text>
</comment>
<dbReference type="InterPro" id="IPR017476">
    <property type="entry name" value="UDP-Glc/GDP-Man"/>
</dbReference>
<dbReference type="AlphaFoldDB" id="A0AAI9E6T4"/>
<reference evidence="5" key="1">
    <citation type="submission" date="2023-11" db="EMBL/GenBank/DDBJ databases">
        <authorList>
            <person name="Alioto T."/>
            <person name="Alioto T."/>
            <person name="Gomez Garrido J."/>
        </authorList>
    </citation>
    <scope>NUCLEOTIDE SEQUENCE</scope>
</reference>
<dbReference type="Pfam" id="PF03721">
    <property type="entry name" value="UDPG_MGDP_dh_N"/>
    <property type="match status" value="1"/>
</dbReference>
<evidence type="ECO:0000313" key="5">
    <source>
        <dbReference type="EMBL" id="CAK3805818.1"/>
    </source>
</evidence>
<dbReference type="GO" id="GO:0000271">
    <property type="term" value="P:polysaccharide biosynthetic process"/>
    <property type="evidence" value="ECO:0007669"/>
    <property type="project" value="InterPro"/>
</dbReference>
<dbReference type="InterPro" id="IPR036220">
    <property type="entry name" value="UDP-Glc/GDP-Man_DH_C_sf"/>
</dbReference>
<dbReference type="InterPro" id="IPR014026">
    <property type="entry name" value="UDP-Glc/GDP-Man_DH_dimer"/>
</dbReference>
<evidence type="ECO:0000256" key="1">
    <source>
        <dbReference type="ARBA" id="ARBA00006601"/>
    </source>
</evidence>
<dbReference type="InterPro" id="IPR028359">
    <property type="entry name" value="UDP_ManNAc/GlcNAc_DH"/>
</dbReference>